<sequence length="279" mass="30001">MMTVTAPAKINLSLRILGKREDGFHEIDTVMAPLDLADEIHFANSRTTTLLCDAPGVPTDESNLVMKAVRLFEREYGKKAKQKINLVKRIPAGAGLGGGSSDAVQTLLALNEIIGTGYSSEKMAALAAELGSDTSFFLHPAVSRCTGRGEQVEPLEALAGWTSPIVVLKPSFGIATPDAYRRWADSRPVEGFSYAEQNADGVILVNDLERPAFEKYPFLGMMKQWLLRQDGVKGALMSGSGSSMFALTGSPDEAQAIAQKAVAELDPTLFVWTGIVNPQ</sequence>
<dbReference type="GO" id="GO:0019288">
    <property type="term" value="P:isopentenyl diphosphate biosynthetic process, methylerythritol 4-phosphate pathway"/>
    <property type="evidence" value="ECO:0007669"/>
    <property type="project" value="UniProtKB-UniRule"/>
</dbReference>
<comment type="pathway">
    <text evidence="9">Isoprenoid biosynthesis; isopentenyl diphosphate biosynthesis via DXP pathway; isopentenyl diphosphate from 1-deoxy-D-xylulose 5-phosphate: step 3/6.</text>
</comment>
<dbReference type="STRING" id="1679444.PYTT_1264"/>
<evidence type="ECO:0000256" key="7">
    <source>
        <dbReference type="ARBA" id="ARBA00022840"/>
    </source>
</evidence>
<dbReference type="KEGG" id="agl:PYTT_1264"/>
<dbReference type="EMBL" id="LT629973">
    <property type="protein sequence ID" value="SEH85929.1"/>
    <property type="molecule type" value="Genomic_DNA"/>
</dbReference>
<evidence type="ECO:0000259" key="11">
    <source>
        <dbReference type="Pfam" id="PF08544"/>
    </source>
</evidence>
<dbReference type="PIRSF" id="PIRSF010376">
    <property type="entry name" value="IspE"/>
    <property type="match status" value="1"/>
</dbReference>
<dbReference type="GO" id="GO:0016114">
    <property type="term" value="P:terpenoid biosynthetic process"/>
    <property type="evidence" value="ECO:0007669"/>
    <property type="project" value="UniProtKB-UniRule"/>
</dbReference>
<evidence type="ECO:0000256" key="3">
    <source>
        <dbReference type="ARBA" id="ARBA00017473"/>
    </source>
</evidence>
<feature type="active site" evidence="9">
    <location>
        <position position="133"/>
    </location>
</feature>
<evidence type="ECO:0000256" key="8">
    <source>
        <dbReference type="ARBA" id="ARBA00032554"/>
    </source>
</evidence>
<reference evidence="13" key="1">
    <citation type="submission" date="2016-09" db="EMBL/GenBank/DDBJ databases">
        <authorList>
            <person name="Koehorst J."/>
        </authorList>
    </citation>
    <scope>NUCLEOTIDE SEQUENCE [LARGE SCALE GENOMIC DNA]</scope>
</reference>
<dbReference type="EC" id="2.7.1.148" evidence="2 9"/>
<comment type="similarity">
    <text evidence="1 9">Belongs to the GHMP kinase family. IspE subfamily.</text>
</comment>
<evidence type="ECO:0000313" key="13">
    <source>
        <dbReference type="Proteomes" id="UP000176204"/>
    </source>
</evidence>
<comment type="function">
    <text evidence="9">Catalyzes the phosphorylation of the position 2 hydroxy group of 4-diphosphocytidyl-2C-methyl-D-erythritol.</text>
</comment>
<organism evidence="12 13">
    <name type="scientific">Akkermansia glycaniphila</name>
    <dbReference type="NCBI Taxonomy" id="1679444"/>
    <lineage>
        <taxon>Bacteria</taxon>
        <taxon>Pseudomonadati</taxon>
        <taxon>Verrucomicrobiota</taxon>
        <taxon>Verrucomicrobiia</taxon>
        <taxon>Verrucomicrobiales</taxon>
        <taxon>Akkermansiaceae</taxon>
        <taxon>Akkermansia</taxon>
    </lineage>
</organism>
<evidence type="ECO:0000256" key="5">
    <source>
        <dbReference type="ARBA" id="ARBA00022741"/>
    </source>
</evidence>
<keyword evidence="9" id="KW-0414">Isoprene biosynthesis</keyword>
<dbReference type="GO" id="GO:0050515">
    <property type="term" value="F:4-(cytidine 5'-diphospho)-2-C-methyl-D-erythritol kinase activity"/>
    <property type="evidence" value="ECO:0007669"/>
    <property type="project" value="UniProtKB-UniRule"/>
</dbReference>
<evidence type="ECO:0000256" key="2">
    <source>
        <dbReference type="ARBA" id="ARBA00012052"/>
    </source>
</evidence>
<feature type="binding site" evidence="9">
    <location>
        <begin position="91"/>
        <end position="101"/>
    </location>
    <ligand>
        <name>ATP</name>
        <dbReference type="ChEBI" id="CHEBI:30616"/>
    </ligand>
</feature>
<dbReference type="PANTHER" id="PTHR43527">
    <property type="entry name" value="4-DIPHOSPHOCYTIDYL-2-C-METHYL-D-ERYTHRITOL KINASE, CHLOROPLASTIC"/>
    <property type="match status" value="1"/>
</dbReference>
<protein>
    <recommendedName>
        <fullName evidence="3 9">4-diphosphocytidyl-2-C-methyl-D-erythritol kinase</fullName>
        <shortName evidence="9">CMK</shortName>
        <ecNumber evidence="2 9">2.7.1.148</ecNumber>
    </recommendedName>
    <alternativeName>
        <fullName evidence="8 9">4-(cytidine-5'-diphospho)-2-C-methyl-D-erythritol kinase</fullName>
    </alternativeName>
</protein>
<dbReference type="AlphaFoldDB" id="A0A1C7PBX8"/>
<feature type="domain" description="GHMP kinase N-terminal" evidence="10">
    <location>
        <begin position="63"/>
        <end position="137"/>
    </location>
</feature>
<evidence type="ECO:0000256" key="6">
    <source>
        <dbReference type="ARBA" id="ARBA00022777"/>
    </source>
</evidence>
<gene>
    <name evidence="9" type="primary">ispE</name>
    <name evidence="12" type="ORF">PYTT_1264</name>
</gene>
<evidence type="ECO:0000256" key="1">
    <source>
        <dbReference type="ARBA" id="ARBA00009684"/>
    </source>
</evidence>
<feature type="domain" description="GHMP kinase C-terminal" evidence="11">
    <location>
        <begin position="204"/>
        <end position="261"/>
    </location>
</feature>
<proteinExistence type="inferred from homology"/>
<dbReference type="PANTHER" id="PTHR43527:SF2">
    <property type="entry name" value="4-DIPHOSPHOCYTIDYL-2-C-METHYL-D-ERYTHRITOL KINASE, CHLOROPLASTIC"/>
    <property type="match status" value="1"/>
</dbReference>
<keyword evidence="13" id="KW-1185">Reference proteome</keyword>
<dbReference type="PATRIC" id="fig|1679444.3.peg.2917"/>
<dbReference type="Proteomes" id="UP000176204">
    <property type="component" value="Chromosome I"/>
</dbReference>
<accession>A0A1C7PBX8</accession>
<evidence type="ECO:0000313" key="12">
    <source>
        <dbReference type="EMBL" id="SEH85929.1"/>
    </source>
</evidence>
<dbReference type="InterPro" id="IPR014721">
    <property type="entry name" value="Ribsml_uS5_D2-typ_fold_subgr"/>
</dbReference>
<dbReference type="UniPathway" id="UPA00056">
    <property type="reaction ID" value="UER00094"/>
</dbReference>
<feature type="active site" evidence="9">
    <location>
        <position position="9"/>
    </location>
</feature>
<keyword evidence="5 9" id="KW-0547">Nucleotide-binding</keyword>
<dbReference type="Pfam" id="PF08544">
    <property type="entry name" value="GHMP_kinases_C"/>
    <property type="match status" value="1"/>
</dbReference>
<keyword evidence="6 9" id="KW-0418">Kinase</keyword>
<keyword evidence="7 9" id="KW-0067">ATP-binding</keyword>
<comment type="catalytic activity">
    <reaction evidence="9">
        <text>4-CDP-2-C-methyl-D-erythritol + ATP = 4-CDP-2-C-methyl-D-erythritol 2-phosphate + ADP + H(+)</text>
        <dbReference type="Rhea" id="RHEA:18437"/>
        <dbReference type="ChEBI" id="CHEBI:15378"/>
        <dbReference type="ChEBI" id="CHEBI:30616"/>
        <dbReference type="ChEBI" id="CHEBI:57823"/>
        <dbReference type="ChEBI" id="CHEBI:57919"/>
        <dbReference type="ChEBI" id="CHEBI:456216"/>
        <dbReference type="EC" id="2.7.1.148"/>
    </reaction>
</comment>
<dbReference type="Pfam" id="PF00288">
    <property type="entry name" value="GHMP_kinases_N"/>
    <property type="match status" value="1"/>
</dbReference>
<dbReference type="SUPFAM" id="SSF54211">
    <property type="entry name" value="Ribosomal protein S5 domain 2-like"/>
    <property type="match status" value="1"/>
</dbReference>
<dbReference type="InterPro" id="IPR020568">
    <property type="entry name" value="Ribosomal_Su5_D2-typ_SF"/>
</dbReference>
<dbReference type="InterPro" id="IPR036554">
    <property type="entry name" value="GHMP_kinase_C_sf"/>
</dbReference>
<dbReference type="GO" id="GO:0005524">
    <property type="term" value="F:ATP binding"/>
    <property type="evidence" value="ECO:0007669"/>
    <property type="project" value="UniProtKB-UniRule"/>
</dbReference>
<evidence type="ECO:0000259" key="10">
    <source>
        <dbReference type="Pfam" id="PF00288"/>
    </source>
</evidence>
<evidence type="ECO:0000256" key="4">
    <source>
        <dbReference type="ARBA" id="ARBA00022679"/>
    </source>
</evidence>
<keyword evidence="4 9" id="KW-0808">Transferase</keyword>
<dbReference type="Gene3D" id="3.30.70.890">
    <property type="entry name" value="GHMP kinase, C-terminal domain"/>
    <property type="match status" value="1"/>
</dbReference>
<dbReference type="HAMAP" id="MF_00061">
    <property type="entry name" value="IspE"/>
    <property type="match status" value="1"/>
</dbReference>
<dbReference type="InterPro" id="IPR004424">
    <property type="entry name" value="IspE"/>
</dbReference>
<evidence type="ECO:0000256" key="9">
    <source>
        <dbReference type="HAMAP-Rule" id="MF_00061"/>
    </source>
</evidence>
<dbReference type="InterPro" id="IPR006204">
    <property type="entry name" value="GHMP_kinase_N_dom"/>
</dbReference>
<dbReference type="NCBIfam" id="TIGR00154">
    <property type="entry name" value="ispE"/>
    <property type="match status" value="1"/>
</dbReference>
<dbReference type="SUPFAM" id="SSF55060">
    <property type="entry name" value="GHMP Kinase, C-terminal domain"/>
    <property type="match status" value="1"/>
</dbReference>
<dbReference type="Gene3D" id="3.30.230.10">
    <property type="match status" value="1"/>
</dbReference>
<dbReference type="RefSeq" id="WP_067775577.1">
    <property type="nucleotide sequence ID" value="NZ_LIGX01000022.1"/>
</dbReference>
<dbReference type="InterPro" id="IPR013750">
    <property type="entry name" value="GHMP_kinase_C_dom"/>
</dbReference>
<name>A0A1C7PBX8_9BACT</name>